<name>A0A653DRN1_CALMS</name>
<evidence type="ECO:0008006" key="3">
    <source>
        <dbReference type="Google" id="ProtNLM"/>
    </source>
</evidence>
<sequence>ALHQVVGRIETSLDNKESTLGVLIDIERAFDKTTFSKISQQLQPRNVPMAVSEWILSMLSNRVITIKVLLPGVVRREVF</sequence>
<dbReference type="OrthoDB" id="6778171at2759"/>
<keyword evidence="2" id="KW-1185">Reference proteome</keyword>
<proteinExistence type="predicted"/>
<evidence type="ECO:0000313" key="2">
    <source>
        <dbReference type="Proteomes" id="UP000410492"/>
    </source>
</evidence>
<reference evidence="1 2" key="1">
    <citation type="submission" date="2019-01" db="EMBL/GenBank/DDBJ databases">
        <authorList>
            <person name="Sayadi A."/>
        </authorList>
    </citation>
    <scope>NUCLEOTIDE SEQUENCE [LARGE SCALE GENOMIC DNA]</scope>
</reference>
<evidence type="ECO:0000313" key="1">
    <source>
        <dbReference type="EMBL" id="VEN61989.1"/>
    </source>
</evidence>
<accession>A0A653DRN1</accession>
<gene>
    <name evidence="1" type="ORF">CALMAC_LOCUS19244</name>
</gene>
<dbReference type="AlphaFoldDB" id="A0A653DRN1"/>
<feature type="non-terminal residue" evidence="1">
    <location>
        <position position="79"/>
    </location>
</feature>
<dbReference type="EMBL" id="CAACVG010013565">
    <property type="protein sequence ID" value="VEN61989.1"/>
    <property type="molecule type" value="Genomic_DNA"/>
</dbReference>
<feature type="non-terminal residue" evidence="1">
    <location>
        <position position="1"/>
    </location>
</feature>
<protein>
    <recommendedName>
        <fullName evidence="3">Reverse transcriptase domain-containing protein</fullName>
    </recommendedName>
</protein>
<dbReference type="Proteomes" id="UP000410492">
    <property type="component" value="Unassembled WGS sequence"/>
</dbReference>
<organism evidence="1 2">
    <name type="scientific">Callosobruchus maculatus</name>
    <name type="common">Southern cowpea weevil</name>
    <name type="synonym">Pulse bruchid</name>
    <dbReference type="NCBI Taxonomy" id="64391"/>
    <lineage>
        <taxon>Eukaryota</taxon>
        <taxon>Metazoa</taxon>
        <taxon>Ecdysozoa</taxon>
        <taxon>Arthropoda</taxon>
        <taxon>Hexapoda</taxon>
        <taxon>Insecta</taxon>
        <taxon>Pterygota</taxon>
        <taxon>Neoptera</taxon>
        <taxon>Endopterygota</taxon>
        <taxon>Coleoptera</taxon>
        <taxon>Polyphaga</taxon>
        <taxon>Cucujiformia</taxon>
        <taxon>Chrysomeloidea</taxon>
        <taxon>Chrysomelidae</taxon>
        <taxon>Bruchinae</taxon>
        <taxon>Bruchini</taxon>
        <taxon>Callosobruchus</taxon>
    </lineage>
</organism>